<sequence>MNNLKKRINNQLGLTLIELLAVIVILGIIAGIAVPSIGSIIQKSKEDAVKADALQTLLAARLYSAATETASNTISSDDLSSYIENVKLGVYTVLTDSANYALITSDVPAGNATITFACATKEEISADNGKETRIIGSCGDHGTELDPNTDIPEAEPDPNTETPDTEPDPDTELDPEPGEDSGEQDRRWWTHLWDYIKRWLEKFGQWRN</sequence>
<dbReference type="EMBL" id="QVTE01000026">
    <property type="protein sequence ID" value="RFU69351.1"/>
    <property type="molecule type" value="Genomic_DNA"/>
</dbReference>
<dbReference type="RefSeq" id="WP_117326559.1">
    <property type="nucleotide sequence ID" value="NZ_QVTE01000026.1"/>
</dbReference>
<dbReference type="AlphaFoldDB" id="A0A372LPV2"/>
<dbReference type="SUPFAM" id="SSF54523">
    <property type="entry name" value="Pili subunits"/>
    <property type="match status" value="1"/>
</dbReference>
<dbReference type="OrthoDB" id="2924892at2"/>
<evidence type="ECO:0000256" key="1">
    <source>
        <dbReference type="ARBA" id="ARBA00004241"/>
    </source>
</evidence>
<feature type="transmembrane region" description="Helical" evidence="4">
    <location>
        <begin position="12"/>
        <end position="34"/>
    </location>
</feature>
<comment type="subcellular location">
    <subcellularLocation>
        <location evidence="1">Cell surface</location>
    </subcellularLocation>
</comment>
<dbReference type="Gene3D" id="3.30.700.10">
    <property type="entry name" value="Glycoprotein, Type 4 Pilin"/>
    <property type="match status" value="1"/>
</dbReference>
<keyword evidence="2" id="KW-0178">Competence</keyword>
<evidence type="ECO:0000313" key="6">
    <source>
        <dbReference type="Proteomes" id="UP000264541"/>
    </source>
</evidence>
<gene>
    <name evidence="5" type="ORF">D0469_09760</name>
</gene>
<proteinExistence type="predicted"/>
<keyword evidence="4" id="KW-0812">Transmembrane</keyword>
<evidence type="ECO:0000256" key="4">
    <source>
        <dbReference type="SAM" id="Phobius"/>
    </source>
</evidence>
<dbReference type="GO" id="GO:0009986">
    <property type="term" value="C:cell surface"/>
    <property type="evidence" value="ECO:0007669"/>
    <property type="project" value="UniProtKB-SubCell"/>
</dbReference>
<reference evidence="5 6" key="1">
    <citation type="submission" date="2018-08" db="EMBL/GenBank/DDBJ databases">
        <title>Bacillus chawlae sp. nov., Bacillus glennii sp. nov., and Bacillus saganii sp. nov. Isolated from the Vehicle Assembly Building at Kennedy Space Center where the Viking Spacecraft were Assembled.</title>
        <authorList>
            <person name="Seuylemezian A."/>
            <person name="Vaishampayan P."/>
        </authorList>
    </citation>
    <scope>NUCLEOTIDE SEQUENCE [LARGE SCALE GENOMIC DNA]</scope>
    <source>
        <strain evidence="5 6">V47-23a</strain>
    </source>
</reference>
<dbReference type="Proteomes" id="UP000264541">
    <property type="component" value="Unassembled WGS sequence"/>
</dbReference>
<keyword evidence="6" id="KW-1185">Reference proteome</keyword>
<dbReference type="InterPro" id="IPR012902">
    <property type="entry name" value="N_methyl_site"/>
</dbReference>
<evidence type="ECO:0000313" key="5">
    <source>
        <dbReference type="EMBL" id="RFU69351.1"/>
    </source>
</evidence>
<dbReference type="NCBIfam" id="TIGR02532">
    <property type="entry name" value="IV_pilin_GFxxxE"/>
    <property type="match status" value="1"/>
</dbReference>
<feature type="compositionally biased region" description="Acidic residues" evidence="3">
    <location>
        <begin position="152"/>
        <end position="182"/>
    </location>
</feature>
<keyword evidence="4" id="KW-1133">Transmembrane helix</keyword>
<feature type="region of interest" description="Disordered" evidence="3">
    <location>
        <begin position="131"/>
        <end position="186"/>
    </location>
</feature>
<comment type="caution">
    <text evidence="5">The sequence shown here is derived from an EMBL/GenBank/DDBJ whole genome shotgun (WGS) entry which is preliminary data.</text>
</comment>
<keyword evidence="4" id="KW-0472">Membrane</keyword>
<organism evidence="5 6">
    <name type="scientific">Peribacillus saganii</name>
    <dbReference type="NCBI Taxonomy" id="2303992"/>
    <lineage>
        <taxon>Bacteria</taxon>
        <taxon>Bacillati</taxon>
        <taxon>Bacillota</taxon>
        <taxon>Bacilli</taxon>
        <taxon>Bacillales</taxon>
        <taxon>Bacillaceae</taxon>
        <taxon>Peribacillus</taxon>
    </lineage>
</organism>
<accession>A0A372LPV2</accession>
<dbReference type="InterPro" id="IPR045584">
    <property type="entry name" value="Pilin-like"/>
</dbReference>
<dbReference type="Pfam" id="PF07963">
    <property type="entry name" value="N_methyl"/>
    <property type="match status" value="1"/>
</dbReference>
<name>A0A372LPV2_9BACI</name>
<dbReference type="GO" id="GO:0030420">
    <property type="term" value="P:establishment of competence for transformation"/>
    <property type="evidence" value="ECO:0007669"/>
    <property type="project" value="UniProtKB-KW"/>
</dbReference>
<protein>
    <submittedName>
        <fullName evidence="5">Prepilin-type N-terminal cleavage/methylation domain-containing protein</fullName>
    </submittedName>
</protein>
<evidence type="ECO:0000256" key="3">
    <source>
        <dbReference type="SAM" id="MobiDB-lite"/>
    </source>
</evidence>
<evidence type="ECO:0000256" key="2">
    <source>
        <dbReference type="ARBA" id="ARBA00023287"/>
    </source>
</evidence>